<dbReference type="Proteomes" id="UP000821837">
    <property type="component" value="Chromosome 11"/>
</dbReference>
<name>A0A9D4QAX4_RHISA</name>
<feature type="transmembrane region" description="Helical" evidence="6">
    <location>
        <begin position="451"/>
        <end position="472"/>
    </location>
</feature>
<dbReference type="InterPro" id="IPR036259">
    <property type="entry name" value="MFS_trans_sf"/>
</dbReference>
<sequence>MSGPRRSPNNAGSPPPSSPPITHDDMQENDIGSTAAPTGATPALSSPMDHILIFGHGRFQKRVLFCTTLAFFAAVTHVRSPAILARPVDHWCKPPTDYAYMTVGAWKNASVPLEADGKTRSACLRYEPPIPDSEDVENRTKVPCDAGWDYDVDVDSGVISIVIEWNLVCGRRWILRVLSAVYLLGGAAGAPLAGVVADAVGRRPVLCVWLFLVMFSGVSLAFARTILVFATLRALLSASVTSVLVTSLVVLFEVTDTRHRAFFCSLAMASAFFMAALYGEIIFHFELSWYASQMAFMVPTSVLVLAVYMIDESPCWLLAVSNKRRAEQVLSWAARVNRMDPDVFKERLSELKAELKKQQGPQQASSGTPYVLSPEQVAEVHAIDLLVNQQLRKRTAIMLGCWFLCYAVFFNLSTLQVMLTDMSARFVLTSLKLTGILVDVPIIMRAGRRRSLAFSMVALSALSIALALIHVLRAPDPLLVGVVVSSLLVFDMCLIALFLISAELYPTVVRAAGLAFGYASGLLGTFASTFVADIRQAELKGAVYGVAAVLLLYVGVMAMGLPETTQLQPANTIRDMEADRWALRTPLRVARGAAQGSVKRKRPRGFNRERSSSRSPEVLSPRRREKVTR</sequence>
<keyword evidence="9" id="KW-1185">Reference proteome</keyword>
<evidence type="ECO:0000256" key="5">
    <source>
        <dbReference type="SAM" id="MobiDB-lite"/>
    </source>
</evidence>
<dbReference type="GO" id="GO:0016020">
    <property type="term" value="C:membrane"/>
    <property type="evidence" value="ECO:0007669"/>
    <property type="project" value="UniProtKB-SubCell"/>
</dbReference>
<feature type="compositionally biased region" description="Low complexity" evidence="5">
    <location>
        <begin position="32"/>
        <end position="42"/>
    </location>
</feature>
<reference evidence="8" key="2">
    <citation type="submission" date="2021-09" db="EMBL/GenBank/DDBJ databases">
        <authorList>
            <person name="Jia N."/>
            <person name="Wang J."/>
            <person name="Shi W."/>
            <person name="Du L."/>
            <person name="Sun Y."/>
            <person name="Zhan W."/>
            <person name="Jiang J."/>
            <person name="Wang Q."/>
            <person name="Zhang B."/>
            <person name="Ji P."/>
            <person name="Sakyi L.B."/>
            <person name="Cui X."/>
            <person name="Yuan T."/>
            <person name="Jiang B."/>
            <person name="Yang W."/>
            <person name="Lam T.T.-Y."/>
            <person name="Chang Q."/>
            <person name="Ding S."/>
            <person name="Wang X."/>
            <person name="Zhu J."/>
            <person name="Ruan X."/>
            <person name="Zhao L."/>
            <person name="Wei J."/>
            <person name="Que T."/>
            <person name="Du C."/>
            <person name="Cheng J."/>
            <person name="Dai P."/>
            <person name="Han X."/>
            <person name="Huang E."/>
            <person name="Gao Y."/>
            <person name="Liu J."/>
            <person name="Shao H."/>
            <person name="Ye R."/>
            <person name="Li L."/>
            <person name="Wei W."/>
            <person name="Wang X."/>
            <person name="Wang C."/>
            <person name="Huo Q."/>
            <person name="Li W."/>
            <person name="Guo W."/>
            <person name="Chen H."/>
            <person name="Chen S."/>
            <person name="Zhou L."/>
            <person name="Zhou L."/>
            <person name="Ni X."/>
            <person name="Tian J."/>
            <person name="Zhou Y."/>
            <person name="Sheng Y."/>
            <person name="Liu T."/>
            <person name="Pan Y."/>
            <person name="Xia L."/>
            <person name="Li J."/>
            <person name="Zhao F."/>
            <person name="Cao W."/>
        </authorList>
    </citation>
    <scope>NUCLEOTIDE SEQUENCE</scope>
    <source>
        <strain evidence="8">Rsan-2018</strain>
        <tissue evidence="8">Larvae</tissue>
    </source>
</reference>
<gene>
    <name evidence="8" type="ORF">HPB52_012874</name>
</gene>
<evidence type="ECO:0000313" key="9">
    <source>
        <dbReference type="Proteomes" id="UP000821837"/>
    </source>
</evidence>
<evidence type="ECO:0000256" key="2">
    <source>
        <dbReference type="ARBA" id="ARBA00022692"/>
    </source>
</evidence>
<feature type="transmembrane region" description="Helical" evidence="6">
    <location>
        <begin position="478"/>
        <end position="500"/>
    </location>
</feature>
<dbReference type="OrthoDB" id="2261376at2759"/>
<evidence type="ECO:0000259" key="7">
    <source>
        <dbReference type="PROSITE" id="PS50850"/>
    </source>
</evidence>
<dbReference type="GO" id="GO:0022857">
    <property type="term" value="F:transmembrane transporter activity"/>
    <property type="evidence" value="ECO:0007669"/>
    <property type="project" value="InterPro"/>
</dbReference>
<dbReference type="Gene3D" id="1.20.1250.20">
    <property type="entry name" value="MFS general substrate transporter like domains"/>
    <property type="match status" value="1"/>
</dbReference>
<dbReference type="PROSITE" id="PS50850">
    <property type="entry name" value="MFS"/>
    <property type="match status" value="1"/>
</dbReference>
<evidence type="ECO:0000256" key="3">
    <source>
        <dbReference type="ARBA" id="ARBA00022989"/>
    </source>
</evidence>
<feature type="domain" description="Major facilitator superfamily (MFS) profile" evidence="7">
    <location>
        <begin position="66"/>
        <end position="565"/>
    </location>
</feature>
<keyword evidence="2 6" id="KW-0812">Transmembrane</keyword>
<dbReference type="EMBL" id="JABSTV010001247">
    <property type="protein sequence ID" value="KAH7972515.1"/>
    <property type="molecule type" value="Genomic_DNA"/>
</dbReference>
<dbReference type="Pfam" id="PF00083">
    <property type="entry name" value="Sugar_tr"/>
    <property type="match status" value="1"/>
</dbReference>
<protein>
    <recommendedName>
        <fullName evidence="7">Major facilitator superfamily (MFS) profile domain-containing protein</fullName>
    </recommendedName>
</protein>
<accession>A0A9D4QAX4</accession>
<keyword evidence="3 6" id="KW-1133">Transmembrane helix</keyword>
<feature type="transmembrane region" description="Helical" evidence="6">
    <location>
        <begin position="261"/>
        <end position="283"/>
    </location>
</feature>
<dbReference type="VEuPathDB" id="VectorBase:RSAN_049233"/>
<dbReference type="AlphaFoldDB" id="A0A9D4QAX4"/>
<dbReference type="InterPro" id="IPR020846">
    <property type="entry name" value="MFS_dom"/>
</dbReference>
<feature type="compositionally biased region" description="Low complexity" evidence="5">
    <location>
        <begin position="1"/>
        <end position="12"/>
    </location>
</feature>
<feature type="transmembrane region" description="Helical" evidence="6">
    <location>
        <begin position="173"/>
        <end position="196"/>
    </location>
</feature>
<feature type="transmembrane region" description="Helical" evidence="6">
    <location>
        <begin position="396"/>
        <end position="418"/>
    </location>
</feature>
<feature type="transmembrane region" description="Helical" evidence="6">
    <location>
        <begin position="289"/>
        <end position="310"/>
    </location>
</feature>
<evidence type="ECO:0000256" key="1">
    <source>
        <dbReference type="ARBA" id="ARBA00004141"/>
    </source>
</evidence>
<organism evidence="8 9">
    <name type="scientific">Rhipicephalus sanguineus</name>
    <name type="common">Brown dog tick</name>
    <name type="synonym">Ixodes sanguineus</name>
    <dbReference type="NCBI Taxonomy" id="34632"/>
    <lineage>
        <taxon>Eukaryota</taxon>
        <taxon>Metazoa</taxon>
        <taxon>Ecdysozoa</taxon>
        <taxon>Arthropoda</taxon>
        <taxon>Chelicerata</taxon>
        <taxon>Arachnida</taxon>
        <taxon>Acari</taxon>
        <taxon>Parasitiformes</taxon>
        <taxon>Ixodida</taxon>
        <taxon>Ixodoidea</taxon>
        <taxon>Ixodidae</taxon>
        <taxon>Rhipicephalinae</taxon>
        <taxon>Rhipicephalus</taxon>
        <taxon>Rhipicephalus</taxon>
    </lineage>
</organism>
<evidence type="ECO:0000313" key="8">
    <source>
        <dbReference type="EMBL" id="KAH7972515.1"/>
    </source>
</evidence>
<comment type="subcellular location">
    <subcellularLocation>
        <location evidence="1">Membrane</location>
        <topology evidence="1">Multi-pass membrane protein</topology>
    </subcellularLocation>
</comment>
<evidence type="ECO:0000256" key="6">
    <source>
        <dbReference type="SAM" id="Phobius"/>
    </source>
</evidence>
<comment type="caution">
    <text evidence="8">The sequence shown here is derived from an EMBL/GenBank/DDBJ whole genome shotgun (WGS) entry which is preliminary data.</text>
</comment>
<feature type="transmembrane region" description="Helical" evidence="6">
    <location>
        <begin position="424"/>
        <end position="444"/>
    </location>
</feature>
<feature type="region of interest" description="Disordered" evidence="5">
    <location>
        <begin position="592"/>
        <end position="629"/>
    </location>
</feature>
<feature type="transmembrane region" description="Helical" evidence="6">
    <location>
        <begin position="235"/>
        <end position="254"/>
    </location>
</feature>
<reference evidence="8" key="1">
    <citation type="journal article" date="2020" name="Cell">
        <title>Large-Scale Comparative Analyses of Tick Genomes Elucidate Their Genetic Diversity and Vector Capacities.</title>
        <authorList>
            <consortium name="Tick Genome and Microbiome Consortium (TIGMIC)"/>
            <person name="Jia N."/>
            <person name="Wang J."/>
            <person name="Shi W."/>
            <person name="Du L."/>
            <person name="Sun Y."/>
            <person name="Zhan W."/>
            <person name="Jiang J.F."/>
            <person name="Wang Q."/>
            <person name="Zhang B."/>
            <person name="Ji P."/>
            <person name="Bell-Sakyi L."/>
            <person name="Cui X.M."/>
            <person name="Yuan T.T."/>
            <person name="Jiang B.G."/>
            <person name="Yang W.F."/>
            <person name="Lam T.T."/>
            <person name="Chang Q.C."/>
            <person name="Ding S.J."/>
            <person name="Wang X.J."/>
            <person name="Zhu J.G."/>
            <person name="Ruan X.D."/>
            <person name="Zhao L."/>
            <person name="Wei J.T."/>
            <person name="Ye R.Z."/>
            <person name="Que T.C."/>
            <person name="Du C.H."/>
            <person name="Zhou Y.H."/>
            <person name="Cheng J.X."/>
            <person name="Dai P.F."/>
            <person name="Guo W.B."/>
            <person name="Han X.H."/>
            <person name="Huang E.J."/>
            <person name="Li L.F."/>
            <person name="Wei W."/>
            <person name="Gao Y.C."/>
            <person name="Liu J.Z."/>
            <person name="Shao H.Z."/>
            <person name="Wang X."/>
            <person name="Wang C.C."/>
            <person name="Yang T.C."/>
            <person name="Huo Q.B."/>
            <person name="Li W."/>
            <person name="Chen H.Y."/>
            <person name="Chen S.E."/>
            <person name="Zhou L.G."/>
            <person name="Ni X.B."/>
            <person name="Tian J.H."/>
            <person name="Sheng Y."/>
            <person name="Liu T."/>
            <person name="Pan Y.S."/>
            <person name="Xia L.Y."/>
            <person name="Li J."/>
            <person name="Zhao F."/>
            <person name="Cao W.C."/>
        </authorList>
    </citation>
    <scope>NUCLEOTIDE SEQUENCE</scope>
    <source>
        <strain evidence="8">Rsan-2018</strain>
    </source>
</reference>
<feature type="region of interest" description="Disordered" evidence="5">
    <location>
        <begin position="1"/>
        <end position="42"/>
    </location>
</feature>
<evidence type="ECO:0000256" key="4">
    <source>
        <dbReference type="ARBA" id="ARBA00023136"/>
    </source>
</evidence>
<feature type="transmembrane region" description="Helical" evidence="6">
    <location>
        <begin position="542"/>
        <end position="561"/>
    </location>
</feature>
<feature type="transmembrane region" description="Helical" evidence="6">
    <location>
        <begin position="208"/>
        <end position="229"/>
    </location>
</feature>
<dbReference type="SUPFAM" id="SSF103473">
    <property type="entry name" value="MFS general substrate transporter"/>
    <property type="match status" value="1"/>
</dbReference>
<dbReference type="InterPro" id="IPR005828">
    <property type="entry name" value="MFS_sugar_transport-like"/>
</dbReference>
<feature type="transmembrane region" description="Helical" evidence="6">
    <location>
        <begin position="512"/>
        <end position="530"/>
    </location>
</feature>
<keyword evidence="4 6" id="KW-0472">Membrane</keyword>
<proteinExistence type="predicted"/>
<dbReference type="PANTHER" id="PTHR24064">
    <property type="entry name" value="SOLUTE CARRIER FAMILY 22 MEMBER"/>
    <property type="match status" value="1"/>
</dbReference>
<dbReference type="OMA" id="CGRQWIL"/>